<proteinExistence type="predicted"/>
<comment type="caution">
    <text evidence="1">The sequence shown here is derived from an EMBL/GenBank/DDBJ whole genome shotgun (WGS) entry which is preliminary data.</text>
</comment>
<dbReference type="EMBL" id="CAJVPU010037249">
    <property type="protein sequence ID" value="CAG8732074.1"/>
    <property type="molecule type" value="Genomic_DNA"/>
</dbReference>
<sequence length="243" mass="28234">LGSKEDLDFTSELSSKIDNIHEVSLDLCDNKMRYKVKYEELYIFSISEGNRYDEKGNRYDEGNGYNKGNRYNEDNRYKDNHKQTSIIKKQYIITKSISKIITNQHSKYPKAQEIYTNIISNCLILSAIANNSNIDKIEIYSEKHKAVLKNKEGKDIIVGPVNLLGFLIEYEVFENKVLKENRLKVAKLYHKFLLLEADLLVVASFFNSNSCVPKSTYYKEIAEILEIIIIQNSKQNFAIHQLK</sequence>
<organism evidence="1 2">
    <name type="scientific">Dentiscutata heterogama</name>
    <dbReference type="NCBI Taxonomy" id="1316150"/>
    <lineage>
        <taxon>Eukaryota</taxon>
        <taxon>Fungi</taxon>
        <taxon>Fungi incertae sedis</taxon>
        <taxon>Mucoromycota</taxon>
        <taxon>Glomeromycotina</taxon>
        <taxon>Glomeromycetes</taxon>
        <taxon>Diversisporales</taxon>
        <taxon>Gigasporaceae</taxon>
        <taxon>Dentiscutata</taxon>
    </lineage>
</organism>
<accession>A0ACA9Q2U1</accession>
<evidence type="ECO:0000313" key="1">
    <source>
        <dbReference type="EMBL" id="CAG8732074.1"/>
    </source>
</evidence>
<feature type="non-terminal residue" evidence="1">
    <location>
        <position position="1"/>
    </location>
</feature>
<feature type="non-terminal residue" evidence="1">
    <location>
        <position position="243"/>
    </location>
</feature>
<gene>
    <name evidence="1" type="ORF">DHETER_LOCUS13504</name>
</gene>
<reference evidence="1" key="1">
    <citation type="submission" date="2021-06" db="EMBL/GenBank/DDBJ databases">
        <authorList>
            <person name="Kallberg Y."/>
            <person name="Tangrot J."/>
            <person name="Rosling A."/>
        </authorList>
    </citation>
    <scope>NUCLEOTIDE SEQUENCE</scope>
    <source>
        <strain evidence="1">IL203A</strain>
    </source>
</reference>
<keyword evidence="2" id="KW-1185">Reference proteome</keyword>
<protein>
    <submittedName>
        <fullName evidence="1">2837_t:CDS:1</fullName>
    </submittedName>
</protein>
<name>A0ACA9Q2U1_9GLOM</name>
<dbReference type="Proteomes" id="UP000789702">
    <property type="component" value="Unassembled WGS sequence"/>
</dbReference>
<evidence type="ECO:0000313" key="2">
    <source>
        <dbReference type="Proteomes" id="UP000789702"/>
    </source>
</evidence>